<feature type="compositionally biased region" description="Basic and acidic residues" evidence="3">
    <location>
        <begin position="124"/>
        <end position="138"/>
    </location>
</feature>
<feature type="compositionally biased region" description="Polar residues" evidence="3">
    <location>
        <begin position="28"/>
        <end position="38"/>
    </location>
</feature>
<dbReference type="PANTHER" id="PTHR46109:SF1">
    <property type="entry name" value="PROTEIN LIN-28 HOMOLOG"/>
    <property type="match status" value="1"/>
</dbReference>
<proteinExistence type="predicted"/>
<evidence type="ECO:0000313" key="5">
    <source>
        <dbReference type="EMBL" id="KAG0666629.1"/>
    </source>
</evidence>
<evidence type="ECO:0000313" key="6">
    <source>
        <dbReference type="Proteomes" id="UP000777482"/>
    </source>
</evidence>
<comment type="subcellular location">
    <subcellularLocation>
        <location evidence="1">Cytoplasm</location>
    </subcellularLocation>
</comment>
<keyword evidence="6" id="KW-1185">Reference proteome</keyword>
<dbReference type="Proteomes" id="UP000777482">
    <property type="component" value="Unassembled WGS sequence"/>
</dbReference>
<dbReference type="EMBL" id="PUHQ01000004">
    <property type="protein sequence ID" value="KAG0666629.1"/>
    <property type="molecule type" value="Genomic_DNA"/>
</dbReference>
<feature type="domain" description="CSD" evidence="4">
    <location>
        <begin position="149"/>
        <end position="223"/>
    </location>
</feature>
<evidence type="ECO:0000256" key="2">
    <source>
        <dbReference type="ARBA" id="ARBA00022490"/>
    </source>
</evidence>
<comment type="caution">
    <text evidence="5">The sequence shown here is derived from an EMBL/GenBank/DDBJ whole genome shotgun (WGS) entry which is preliminary data.</text>
</comment>
<keyword evidence="2" id="KW-0963">Cytoplasm</keyword>
<dbReference type="PROSITE" id="PS51857">
    <property type="entry name" value="CSD_2"/>
    <property type="match status" value="1"/>
</dbReference>
<reference evidence="5 6" key="1">
    <citation type="submission" date="2020-11" db="EMBL/GenBank/DDBJ databases">
        <title>Kefir isolates.</title>
        <authorList>
            <person name="Marcisauskas S."/>
            <person name="Kim Y."/>
            <person name="Blasche S."/>
        </authorList>
    </citation>
    <scope>NUCLEOTIDE SEQUENCE [LARGE SCALE GENOMIC DNA]</scope>
    <source>
        <strain evidence="5 6">KR</strain>
    </source>
</reference>
<protein>
    <submittedName>
        <fullName evidence="5">Y box binding protein 1</fullName>
    </submittedName>
</protein>
<evidence type="ECO:0000256" key="1">
    <source>
        <dbReference type="ARBA" id="ARBA00004496"/>
    </source>
</evidence>
<feature type="compositionally biased region" description="Basic and acidic residues" evidence="3">
    <location>
        <begin position="1"/>
        <end position="13"/>
    </location>
</feature>
<dbReference type="AlphaFoldDB" id="A0A9P6W9P8"/>
<feature type="region of interest" description="Disordered" evidence="3">
    <location>
        <begin position="124"/>
        <end position="150"/>
    </location>
</feature>
<dbReference type="GO" id="GO:0031054">
    <property type="term" value="P:pre-miRNA processing"/>
    <property type="evidence" value="ECO:0007669"/>
    <property type="project" value="TreeGrafter"/>
</dbReference>
<feature type="compositionally biased region" description="Gly residues" evidence="3">
    <location>
        <begin position="223"/>
        <end position="239"/>
    </location>
</feature>
<dbReference type="OrthoDB" id="422005at2759"/>
<dbReference type="Pfam" id="PF00313">
    <property type="entry name" value="CSD"/>
    <property type="match status" value="1"/>
</dbReference>
<feature type="region of interest" description="Disordered" evidence="3">
    <location>
        <begin position="78"/>
        <end position="97"/>
    </location>
</feature>
<dbReference type="PANTHER" id="PTHR46109">
    <property type="entry name" value="PROTEIN LIN-28"/>
    <property type="match status" value="1"/>
</dbReference>
<feature type="region of interest" description="Disordered" evidence="3">
    <location>
        <begin position="389"/>
        <end position="413"/>
    </location>
</feature>
<gene>
    <name evidence="5" type="primary">YBX1_2</name>
    <name evidence="5" type="ORF">C6P46_004295</name>
</gene>
<dbReference type="SMART" id="SM00357">
    <property type="entry name" value="CSP"/>
    <property type="match status" value="1"/>
</dbReference>
<feature type="region of interest" description="Disordered" evidence="3">
    <location>
        <begin position="1"/>
        <end position="70"/>
    </location>
</feature>
<dbReference type="GO" id="GO:0003729">
    <property type="term" value="F:mRNA binding"/>
    <property type="evidence" value="ECO:0007669"/>
    <property type="project" value="TreeGrafter"/>
</dbReference>
<feature type="region of interest" description="Disordered" evidence="3">
    <location>
        <begin position="216"/>
        <end position="261"/>
    </location>
</feature>
<dbReference type="GO" id="GO:0005634">
    <property type="term" value="C:nucleus"/>
    <property type="evidence" value="ECO:0007669"/>
    <property type="project" value="TreeGrafter"/>
</dbReference>
<evidence type="ECO:0000259" key="4">
    <source>
        <dbReference type="PROSITE" id="PS51857"/>
    </source>
</evidence>
<sequence length="413" mass="44191">MAVREPARAREDPNDPSPSLPDDASISRAQTFGSPSDGTRTHSDDTLRNTTSSKEADDRPQTGLSSLADIESALPNSKLAGARRSRPTGLAIAPASPPVAVGDFPAGFFYIEKGGSAEAVERRAAVPERCESRSEKTSSKLKGPSSAPRRSGVCKFFNAQKGFGFVLDDAADELGDVEVFVHYTTISSVKGGPNGFKSLLEGEPVEYSIVQGPKGWQAQEVTGPGGAPCIGSPPQGGGAQSPSRPKQPKSRSRSFAERQAQSEVAYVTDGRVGPVVRDGYLSAPEGYRSVTIHPYAMSPATPQYMYSEFPASAFETLYHAYASYHEPRPSQVPPFYASHNAVLVPSPPLAFSPTHSYFPSYEPGYPTFTAAPADLSYFYASHHPYPQYPPYGPAEESSPEAQRPTYPISSNVS</sequence>
<dbReference type="GO" id="GO:0005737">
    <property type="term" value="C:cytoplasm"/>
    <property type="evidence" value="ECO:0007669"/>
    <property type="project" value="UniProtKB-SubCell"/>
</dbReference>
<dbReference type="SUPFAM" id="SSF50249">
    <property type="entry name" value="Nucleic acid-binding proteins"/>
    <property type="match status" value="1"/>
</dbReference>
<organism evidence="5 6">
    <name type="scientific">Rhodotorula mucilaginosa</name>
    <name type="common">Yeast</name>
    <name type="synonym">Rhodotorula rubra</name>
    <dbReference type="NCBI Taxonomy" id="5537"/>
    <lineage>
        <taxon>Eukaryota</taxon>
        <taxon>Fungi</taxon>
        <taxon>Dikarya</taxon>
        <taxon>Basidiomycota</taxon>
        <taxon>Pucciniomycotina</taxon>
        <taxon>Microbotryomycetes</taxon>
        <taxon>Sporidiobolales</taxon>
        <taxon>Sporidiobolaceae</taxon>
        <taxon>Rhodotorula</taxon>
    </lineage>
</organism>
<dbReference type="InterPro" id="IPR051373">
    <property type="entry name" value="Lin-28_RNA-binding"/>
</dbReference>
<name>A0A9P6W9P8_RHOMI</name>
<dbReference type="Gene3D" id="2.40.50.140">
    <property type="entry name" value="Nucleic acid-binding proteins"/>
    <property type="match status" value="1"/>
</dbReference>
<accession>A0A9P6W9P8</accession>
<dbReference type="InterPro" id="IPR011129">
    <property type="entry name" value="CSD"/>
</dbReference>
<dbReference type="InterPro" id="IPR002059">
    <property type="entry name" value="CSP_DNA-bd"/>
</dbReference>
<dbReference type="InterPro" id="IPR012340">
    <property type="entry name" value="NA-bd_OB-fold"/>
</dbReference>
<evidence type="ECO:0000256" key="3">
    <source>
        <dbReference type="SAM" id="MobiDB-lite"/>
    </source>
</evidence>